<evidence type="ECO:0000313" key="2">
    <source>
        <dbReference type="Proteomes" id="UP001164929"/>
    </source>
</evidence>
<reference evidence="1 2" key="1">
    <citation type="journal article" date="2023" name="Mol. Ecol. Resour.">
        <title>Chromosome-level genome assembly of a triploid poplar Populus alba 'Berolinensis'.</title>
        <authorList>
            <person name="Chen S."/>
            <person name="Yu Y."/>
            <person name="Wang X."/>
            <person name="Wang S."/>
            <person name="Zhang T."/>
            <person name="Zhou Y."/>
            <person name="He R."/>
            <person name="Meng N."/>
            <person name="Wang Y."/>
            <person name="Liu W."/>
            <person name="Liu Z."/>
            <person name="Liu J."/>
            <person name="Guo Q."/>
            <person name="Huang H."/>
            <person name="Sederoff R.R."/>
            <person name="Wang G."/>
            <person name="Qu G."/>
            <person name="Chen S."/>
        </authorList>
    </citation>
    <scope>NUCLEOTIDE SEQUENCE [LARGE SCALE GENOMIC DNA]</scope>
    <source>
        <strain evidence="1">SC-2020</strain>
    </source>
</reference>
<dbReference type="Proteomes" id="UP001164929">
    <property type="component" value="Chromosome 1"/>
</dbReference>
<organism evidence="1 2">
    <name type="scientific">Populus alba x Populus x berolinensis</name>
    <dbReference type="NCBI Taxonomy" id="444605"/>
    <lineage>
        <taxon>Eukaryota</taxon>
        <taxon>Viridiplantae</taxon>
        <taxon>Streptophyta</taxon>
        <taxon>Embryophyta</taxon>
        <taxon>Tracheophyta</taxon>
        <taxon>Spermatophyta</taxon>
        <taxon>Magnoliopsida</taxon>
        <taxon>eudicotyledons</taxon>
        <taxon>Gunneridae</taxon>
        <taxon>Pentapetalae</taxon>
        <taxon>rosids</taxon>
        <taxon>fabids</taxon>
        <taxon>Malpighiales</taxon>
        <taxon>Salicaceae</taxon>
        <taxon>Saliceae</taxon>
        <taxon>Populus</taxon>
    </lineage>
</organism>
<protein>
    <submittedName>
        <fullName evidence="1">Uncharacterized protein</fullName>
    </submittedName>
</protein>
<name>A0AAD6RTT4_9ROSI</name>
<accession>A0AAD6RTT4</accession>
<keyword evidence="2" id="KW-1185">Reference proteome</keyword>
<dbReference type="EMBL" id="JAQIZT010000001">
    <property type="protein sequence ID" value="KAJ7014924.1"/>
    <property type="molecule type" value="Genomic_DNA"/>
</dbReference>
<proteinExistence type="predicted"/>
<sequence length="40" mass="4452">MLTIHSCRLVGWCCECFLICGSDFNCFIGNGIQFGFGFVL</sequence>
<evidence type="ECO:0000313" key="1">
    <source>
        <dbReference type="EMBL" id="KAJ7014924.1"/>
    </source>
</evidence>
<comment type="caution">
    <text evidence="1">The sequence shown here is derived from an EMBL/GenBank/DDBJ whole genome shotgun (WGS) entry which is preliminary data.</text>
</comment>
<gene>
    <name evidence="1" type="ORF">NC653_004276</name>
</gene>
<dbReference type="AlphaFoldDB" id="A0AAD6RTT4"/>